<dbReference type="Proteomes" id="UP000016930">
    <property type="component" value="Unassembled WGS sequence"/>
</dbReference>
<dbReference type="Pfam" id="PF20151">
    <property type="entry name" value="DUF6533"/>
    <property type="match status" value="1"/>
</dbReference>
<dbReference type="EMBL" id="KB445793">
    <property type="protein sequence ID" value="EMD39472.1"/>
    <property type="molecule type" value="Genomic_DNA"/>
</dbReference>
<proteinExistence type="predicted"/>
<feature type="transmembrane region" description="Helical" evidence="2">
    <location>
        <begin position="221"/>
        <end position="242"/>
    </location>
</feature>
<feature type="transmembrane region" description="Helical" evidence="2">
    <location>
        <begin position="126"/>
        <end position="146"/>
    </location>
</feature>
<sequence>MSYQYGGNSVTTEAVVASLQSQWISRCCLVAASTLLFYDYLATLPREVDLMWARNLNCATLLFHSNRVMSLLWAAAMLVQGFVIPNNITSCIALNNDLVQTLGLVLFTVFAAFSAVRTYAIGGGGWILSSIVFLLGMAPVATNIYGNIVKVWYAMDDLPLVGITCVTGVDYSEATSNMLTIVTRVSVITSDVIVLFVTWWRTFNMRRRVEDSAIKTPLHTMLLRDGTIYFALSLCTSIINIVGLTTNVFAYAAAFVTPLASVIMSHFFLNLRQVAYGRDLQPTSQRPSFVRSQYSSIEFLDNMGEFLDHDNMEYRDEEWLDADDSEVQHEMRRASSSSAQHGPDEA</sequence>
<gene>
    <name evidence="4" type="ORF">CERSUDRAFT_80849</name>
</gene>
<dbReference type="HOGENOM" id="CLU_053360_1_0_1"/>
<keyword evidence="5" id="KW-1185">Reference proteome</keyword>
<feature type="transmembrane region" description="Helical" evidence="2">
    <location>
        <begin position="101"/>
        <end position="119"/>
    </location>
</feature>
<feature type="domain" description="DUF6533" evidence="3">
    <location>
        <begin position="27"/>
        <end position="72"/>
    </location>
</feature>
<keyword evidence="2" id="KW-1133">Transmembrane helix</keyword>
<evidence type="ECO:0000259" key="3">
    <source>
        <dbReference type="Pfam" id="PF20151"/>
    </source>
</evidence>
<protein>
    <recommendedName>
        <fullName evidence="3">DUF6533 domain-containing protein</fullName>
    </recommendedName>
</protein>
<accession>M2RLY5</accession>
<evidence type="ECO:0000313" key="5">
    <source>
        <dbReference type="Proteomes" id="UP000016930"/>
    </source>
</evidence>
<feature type="transmembrane region" description="Helical" evidence="2">
    <location>
        <begin position="71"/>
        <end position="95"/>
    </location>
</feature>
<organism evidence="4 5">
    <name type="scientific">Ceriporiopsis subvermispora (strain B)</name>
    <name type="common">White-rot fungus</name>
    <name type="synonym">Gelatoporia subvermispora</name>
    <dbReference type="NCBI Taxonomy" id="914234"/>
    <lineage>
        <taxon>Eukaryota</taxon>
        <taxon>Fungi</taxon>
        <taxon>Dikarya</taxon>
        <taxon>Basidiomycota</taxon>
        <taxon>Agaricomycotina</taxon>
        <taxon>Agaricomycetes</taxon>
        <taxon>Polyporales</taxon>
        <taxon>Gelatoporiaceae</taxon>
        <taxon>Gelatoporia</taxon>
    </lineage>
</organism>
<name>M2RLY5_CERS8</name>
<dbReference type="OrthoDB" id="2803865at2759"/>
<feature type="transmembrane region" description="Helical" evidence="2">
    <location>
        <begin position="248"/>
        <end position="269"/>
    </location>
</feature>
<evidence type="ECO:0000313" key="4">
    <source>
        <dbReference type="EMBL" id="EMD39472.1"/>
    </source>
</evidence>
<dbReference type="AlphaFoldDB" id="M2RLY5"/>
<reference evidence="4 5" key="1">
    <citation type="journal article" date="2012" name="Proc. Natl. Acad. Sci. U.S.A.">
        <title>Comparative genomics of Ceriporiopsis subvermispora and Phanerochaete chrysosporium provide insight into selective ligninolysis.</title>
        <authorList>
            <person name="Fernandez-Fueyo E."/>
            <person name="Ruiz-Duenas F.J."/>
            <person name="Ferreira P."/>
            <person name="Floudas D."/>
            <person name="Hibbett D.S."/>
            <person name="Canessa P."/>
            <person name="Larrondo L.F."/>
            <person name="James T.Y."/>
            <person name="Seelenfreund D."/>
            <person name="Lobos S."/>
            <person name="Polanco R."/>
            <person name="Tello M."/>
            <person name="Honda Y."/>
            <person name="Watanabe T."/>
            <person name="Watanabe T."/>
            <person name="Ryu J.S."/>
            <person name="Kubicek C.P."/>
            <person name="Schmoll M."/>
            <person name="Gaskell J."/>
            <person name="Hammel K.E."/>
            <person name="St John F.J."/>
            <person name="Vanden Wymelenberg A."/>
            <person name="Sabat G."/>
            <person name="Splinter BonDurant S."/>
            <person name="Syed K."/>
            <person name="Yadav J.S."/>
            <person name="Doddapaneni H."/>
            <person name="Subramanian V."/>
            <person name="Lavin J.L."/>
            <person name="Oguiza J.A."/>
            <person name="Perez G."/>
            <person name="Pisabarro A.G."/>
            <person name="Ramirez L."/>
            <person name="Santoyo F."/>
            <person name="Master E."/>
            <person name="Coutinho P.M."/>
            <person name="Henrissat B."/>
            <person name="Lombard V."/>
            <person name="Magnuson J.K."/>
            <person name="Kuees U."/>
            <person name="Hori C."/>
            <person name="Igarashi K."/>
            <person name="Samejima M."/>
            <person name="Held B.W."/>
            <person name="Barry K.W."/>
            <person name="LaButti K.M."/>
            <person name="Lapidus A."/>
            <person name="Lindquist E.A."/>
            <person name="Lucas S.M."/>
            <person name="Riley R."/>
            <person name="Salamov A.A."/>
            <person name="Hoffmeister D."/>
            <person name="Schwenk D."/>
            <person name="Hadar Y."/>
            <person name="Yarden O."/>
            <person name="de Vries R.P."/>
            <person name="Wiebenga A."/>
            <person name="Stenlid J."/>
            <person name="Eastwood D."/>
            <person name="Grigoriev I.V."/>
            <person name="Berka R.M."/>
            <person name="Blanchette R.A."/>
            <person name="Kersten P."/>
            <person name="Martinez A.T."/>
            <person name="Vicuna R."/>
            <person name="Cullen D."/>
        </authorList>
    </citation>
    <scope>NUCLEOTIDE SEQUENCE [LARGE SCALE GENOMIC DNA]</scope>
    <source>
        <strain evidence="4 5">B</strain>
    </source>
</reference>
<dbReference type="STRING" id="914234.M2RLY5"/>
<dbReference type="InterPro" id="IPR045340">
    <property type="entry name" value="DUF6533"/>
</dbReference>
<evidence type="ECO:0000256" key="2">
    <source>
        <dbReference type="SAM" id="Phobius"/>
    </source>
</evidence>
<keyword evidence="2" id="KW-0472">Membrane</keyword>
<evidence type="ECO:0000256" key="1">
    <source>
        <dbReference type="SAM" id="MobiDB-lite"/>
    </source>
</evidence>
<keyword evidence="2" id="KW-0812">Transmembrane</keyword>
<feature type="transmembrane region" description="Helical" evidence="2">
    <location>
        <begin position="181"/>
        <end position="200"/>
    </location>
</feature>
<feature type="region of interest" description="Disordered" evidence="1">
    <location>
        <begin position="325"/>
        <end position="346"/>
    </location>
</feature>